<dbReference type="PANTHER" id="PTHR43398">
    <property type="entry name" value="DOLICHOL-PHOSPHATE MANNOSYLTRANSFERASE SUBUNIT 1"/>
    <property type="match status" value="1"/>
</dbReference>
<evidence type="ECO:0000256" key="2">
    <source>
        <dbReference type="ARBA" id="ARBA00022676"/>
    </source>
</evidence>
<dbReference type="AlphaFoldDB" id="A0A2H6BX90"/>
<dbReference type="RefSeq" id="WP_002776002.1">
    <property type="nucleotide sequence ID" value="NZ_BEIU01000001.1"/>
</dbReference>
<dbReference type="GO" id="GO:0004582">
    <property type="term" value="F:dolichyl-phosphate beta-D-mannosyltransferase activity"/>
    <property type="evidence" value="ECO:0007669"/>
    <property type="project" value="InterPro"/>
</dbReference>
<name>A0A2H6BX90_MICAE</name>
<dbReference type="CDD" id="cd06442">
    <property type="entry name" value="DPM1_like"/>
    <property type="match status" value="1"/>
</dbReference>
<sequence length="259" mass="28804">MNDQTISYESISSQLCCTILPTYNERDNIIPLLNRLLASMPPPYLIIVIDDNSPDGTGQVVAEFAKCYPLSHQDSEFKYGVVLQSRIGEKGLTSALQRGIDDAIDLYGAKIVTWMDCDLSMPPEDVPKLIKSIQERGADLAVGSRWVAGGGDIAHGKMARILSWIINHIAIVILGNQVHDYTSGFIAARSRVLKKIRLRGDYGEYCIDLLCRASRSGYKLVEVPYLCVPRKSGESKTGINLFDYLDKGKHYVATIFRLM</sequence>
<evidence type="ECO:0000256" key="3">
    <source>
        <dbReference type="ARBA" id="ARBA00022679"/>
    </source>
</evidence>
<dbReference type="InterPro" id="IPR039528">
    <property type="entry name" value="DPM1-like"/>
</dbReference>
<dbReference type="Gene3D" id="3.90.550.10">
    <property type="entry name" value="Spore Coat Polysaccharide Biosynthesis Protein SpsA, Chain A"/>
    <property type="match status" value="1"/>
</dbReference>
<dbReference type="EMBL" id="BEYQ01000014">
    <property type="protein sequence ID" value="GBD54789.1"/>
    <property type="molecule type" value="Genomic_DNA"/>
</dbReference>
<dbReference type="EC" id="2.4.1.-" evidence="4"/>
<protein>
    <submittedName>
        <fullName evidence="4">Polyprenol monophosphomannose synthase</fullName>
        <ecNumber evidence="4">2.4.1.-</ecNumber>
    </submittedName>
</protein>
<dbReference type="InterPro" id="IPR001173">
    <property type="entry name" value="Glyco_trans_2-like"/>
</dbReference>
<keyword evidence="2 4" id="KW-0328">Glycosyltransferase</keyword>
<dbReference type="Pfam" id="PF00535">
    <property type="entry name" value="Glycos_transf_2"/>
    <property type="match status" value="1"/>
</dbReference>
<organism evidence="4 5">
    <name type="scientific">Microcystis aeruginosa NIES-298</name>
    <dbReference type="NCBI Taxonomy" id="449468"/>
    <lineage>
        <taxon>Bacteria</taxon>
        <taxon>Bacillati</taxon>
        <taxon>Cyanobacteriota</taxon>
        <taxon>Cyanophyceae</taxon>
        <taxon>Oscillatoriophycideae</taxon>
        <taxon>Chroococcales</taxon>
        <taxon>Microcystaceae</taxon>
        <taxon>Microcystis</taxon>
    </lineage>
</organism>
<dbReference type="PANTHER" id="PTHR43398:SF1">
    <property type="entry name" value="DOLICHOL-PHOSPHATE MANNOSYLTRANSFERASE SUBUNIT 1"/>
    <property type="match status" value="1"/>
</dbReference>
<evidence type="ECO:0000313" key="5">
    <source>
        <dbReference type="Proteomes" id="UP000236321"/>
    </source>
</evidence>
<accession>A0A2H6BX90</accession>
<evidence type="ECO:0000256" key="1">
    <source>
        <dbReference type="ARBA" id="ARBA00006739"/>
    </source>
</evidence>
<gene>
    <name evidence="4" type="primary">ppm1</name>
    <name evidence="4" type="ORF">BGM30_38820</name>
</gene>
<dbReference type="Proteomes" id="UP000236321">
    <property type="component" value="Unassembled WGS sequence"/>
</dbReference>
<comment type="caution">
    <text evidence="4">The sequence shown here is derived from an EMBL/GenBank/DDBJ whole genome shotgun (WGS) entry which is preliminary data.</text>
</comment>
<proteinExistence type="inferred from homology"/>
<evidence type="ECO:0000313" key="4">
    <source>
        <dbReference type="EMBL" id="GBD54789.1"/>
    </source>
</evidence>
<comment type="similarity">
    <text evidence="1">Belongs to the glycosyltransferase 2 family.</text>
</comment>
<reference evidence="5" key="1">
    <citation type="submission" date="2017-12" db="EMBL/GenBank/DDBJ databases">
        <title>Improved Draft Genome Sequence of Microcystis aeruginosa NIES-298, a Microcystin-Producing Cyanobacterium from Lake Kasumigaura, Japan.</title>
        <authorList>
            <person name="Yamaguchi H."/>
            <person name="Suzuki S."/>
            <person name="Kawachi M."/>
        </authorList>
    </citation>
    <scope>NUCLEOTIDE SEQUENCE [LARGE SCALE GENOMIC DNA]</scope>
    <source>
        <strain evidence="5">NIES-298</strain>
    </source>
</reference>
<dbReference type="SUPFAM" id="SSF53448">
    <property type="entry name" value="Nucleotide-diphospho-sugar transferases"/>
    <property type="match status" value="1"/>
</dbReference>
<dbReference type="InterPro" id="IPR029044">
    <property type="entry name" value="Nucleotide-diphossugar_trans"/>
</dbReference>
<keyword evidence="3 4" id="KW-0808">Transferase</keyword>